<dbReference type="STRING" id="65489.A0A0D3H2B0"/>
<evidence type="ECO:0000256" key="1">
    <source>
        <dbReference type="ARBA" id="ARBA00004906"/>
    </source>
</evidence>
<dbReference type="InterPro" id="IPR056423">
    <property type="entry name" value="BACK_BPM_SPOP"/>
</dbReference>
<dbReference type="Pfam" id="PF00651">
    <property type="entry name" value="BTB"/>
    <property type="match status" value="6"/>
</dbReference>
<feature type="domain" description="MATH" evidence="5">
    <location>
        <begin position="670"/>
        <end position="802"/>
    </location>
</feature>
<dbReference type="PANTHER" id="PTHR26379:SF238">
    <property type="entry name" value="OS08G0523100 PROTEIN"/>
    <property type="match status" value="1"/>
</dbReference>
<reference evidence="6" key="1">
    <citation type="journal article" date="2009" name="Rice">
        <title>De Novo Next Generation Sequencing of Plant Genomes.</title>
        <authorList>
            <person name="Rounsley S."/>
            <person name="Marri P.R."/>
            <person name="Yu Y."/>
            <person name="He R."/>
            <person name="Sisneros N."/>
            <person name="Goicoechea J.L."/>
            <person name="Lee S.J."/>
            <person name="Angelova A."/>
            <person name="Kudrna D."/>
            <person name="Luo M."/>
            <person name="Affourtit J."/>
            <person name="Desany B."/>
            <person name="Knight J."/>
            <person name="Niazi F."/>
            <person name="Egholm M."/>
            <person name="Wing R.A."/>
        </authorList>
    </citation>
    <scope>NUCLEOTIDE SEQUENCE [LARGE SCALE GENOMIC DNA]</scope>
    <source>
        <strain evidence="6">cv. IRGC 105608</strain>
    </source>
</reference>
<dbReference type="PROSITE" id="PS50144">
    <property type="entry name" value="MATH"/>
    <property type="match status" value="4"/>
</dbReference>
<dbReference type="HOGENOM" id="CLU_228699_0_0_1"/>
<dbReference type="EnsemblPlants" id="OBART08G20990.1">
    <property type="protein sequence ID" value="OBART08G20990.1"/>
    <property type="gene ID" value="OBART08G20990"/>
</dbReference>
<dbReference type="SUPFAM" id="SSF49599">
    <property type="entry name" value="TRAF domain-like"/>
    <property type="match status" value="7"/>
</dbReference>
<keyword evidence="7" id="KW-1185">Reference proteome</keyword>
<feature type="compositionally biased region" description="Basic and acidic residues" evidence="3">
    <location>
        <begin position="1364"/>
        <end position="1379"/>
    </location>
</feature>
<evidence type="ECO:0000313" key="6">
    <source>
        <dbReference type="EnsemblPlants" id="OBART08G20990.1"/>
    </source>
</evidence>
<dbReference type="CDD" id="cd18280">
    <property type="entry name" value="BTB_POZ_BPM_plant"/>
    <property type="match status" value="3"/>
</dbReference>
<dbReference type="InterPro" id="IPR045005">
    <property type="entry name" value="BPM1-6"/>
</dbReference>
<dbReference type="Gramene" id="OBART08G20990.1">
    <property type="protein sequence ID" value="OBART08G20990.1"/>
    <property type="gene ID" value="OBART08G20990"/>
</dbReference>
<dbReference type="SMART" id="SM00061">
    <property type="entry name" value="MATH"/>
    <property type="match status" value="3"/>
</dbReference>
<comment type="pathway">
    <text evidence="1">Protein modification; protein ubiquitination.</text>
</comment>
<dbReference type="SMART" id="SM00225">
    <property type="entry name" value="BTB"/>
    <property type="match status" value="7"/>
</dbReference>
<dbReference type="PaxDb" id="65489-OBART08G20990.1"/>
<dbReference type="CDD" id="cd14733">
    <property type="entry name" value="BACK"/>
    <property type="match status" value="2"/>
</dbReference>
<comment type="similarity">
    <text evidence="2">Belongs to the Tdpoz family.</text>
</comment>
<feature type="domain" description="BTB" evidence="4">
    <location>
        <begin position="1019"/>
        <end position="1086"/>
    </location>
</feature>
<feature type="compositionally biased region" description="Basic and acidic residues" evidence="3">
    <location>
        <begin position="1847"/>
        <end position="1869"/>
    </location>
</feature>
<dbReference type="GO" id="GO:0016567">
    <property type="term" value="P:protein ubiquitination"/>
    <property type="evidence" value="ECO:0007669"/>
    <property type="project" value="InterPro"/>
</dbReference>
<feature type="compositionally biased region" description="Basic and acidic residues" evidence="3">
    <location>
        <begin position="1818"/>
        <end position="1831"/>
    </location>
</feature>
<dbReference type="InterPro" id="IPR011333">
    <property type="entry name" value="SKP1/BTB/POZ_sf"/>
</dbReference>
<protein>
    <recommendedName>
        <fullName evidence="8">BTB domain-containing protein</fullName>
    </recommendedName>
</protein>
<evidence type="ECO:0000256" key="2">
    <source>
        <dbReference type="ARBA" id="ARBA00010846"/>
    </source>
</evidence>
<proteinExistence type="inferred from homology"/>
<feature type="region of interest" description="Disordered" evidence="3">
    <location>
        <begin position="1818"/>
        <end position="1877"/>
    </location>
</feature>
<dbReference type="InterPro" id="IPR000210">
    <property type="entry name" value="BTB/POZ_dom"/>
</dbReference>
<feature type="region of interest" description="Disordered" evidence="3">
    <location>
        <begin position="1361"/>
        <end position="1394"/>
    </location>
</feature>
<feature type="domain" description="MATH" evidence="5">
    <location>
        <begin position="326"/>
        <end position="464"/>
    </location>
</feature>
<feature type="domain" description="BTB" evidence="4">
    <location>
        <begin position="833"/>
        <end position="900"/>
    </location>
</feature>
<dbReference type="Pfam" id="PF24570">
    <property type="entry name" value="BACK_BPM_SPOP"/>
    <property type="match status" value="8"/>
</dbReference>
<feature type="domain" description="MATH" evidence="5">
    <location>
        <begin position="2177"/>
        <end position="2298"/>
    </location>
</feature>
<dbReference type="eggNOG" id="KOG1987">
    <property type="taxonomic scope" value="Eukaryota"/>
</dbReference>
<feature type="domain" description="BTB" evidence="4">
    <location>
        <begin position="2351"/>
        <end position="2424"/>
    </location>
</feature>
<organism evidence="6">
    <name type="scientific">Oryza barthii</name>
    <dbReference type="NCBI Taxonomy" id="65489"/>
    <lineage>
        <taxon>Eukaryota</taxon>
        <taxon>Viridiplantae</taxon>
        <taxon>Streptophyta</taxon>
        <taxon>Embryophyta</taxon>
        <taxon>Tracheophyta</taxon>
        <taxon>Spermatophyta</taxon>
        <taxon>Magnoliopsida</taxon>
        <taxon>Liliopsida</taxon>
        <taxon>Poales</taxon>
        <taxon>Poaceae</taxon>
        <taxon>BOP clade</taxon>
        <taxon>Oryzoideae</taxon>
        <taxon>Oryzeae</taxon>
        <taxon>Oryzinae</taxon>
        <taxon>Oryza</taxon>
    </lineage>
</organism>
<evidence type="ECO:0000259" key="4">
    <source>
        <dbReference type="PROSITE" id="PS50097"/>
    </source>
</evidence>
<reference evidence="6" key="2">
    <citation type="submission" date="2015-03" db="UniProtKB">
        <authorList>
            <consortium name="EnsemblPlants"/>
        </authorList>
    </citation>
    <scope>IDENTIFICATION</scope>
</reference>
<evidence type="ECO:0000259" key="5">
    <source>
        <dbReference type="PROSITE" id="PS50144"/>
    </source>
</evidence>
<dbReference type="Proteomes" id="UP000026960">
    <property type="component" value="Chromosome 8"/>
</dbReference>
<feature type="domain" description="BTB" evidence="4">
    <location>
        <begin position="1582"/>
        <end position="1649"/>
    </location>
</feature>
<dbReference type="CDD" id="cd00121">
    <property type="entry name" value="MATH"/>
    <property type="match status" value="6"/>
</dbReference>
<sequence length="2633" mass="287273">MLDGGFIELKLRYEDLAAGDFVRSDDIYAGGHTWRVLCYPRGGGAMNSNGQRIGGEYLSIKLDLVTRSTNVRAIFAAFLVHLDGHPSPVHAKSFVAVYPLGAGGRGGGKAAAGWMYFASRSELEKKFVSGDGWVTVVCGVLIPSDSPQALSPPPPPPPSSGGGGGHIGRLLYGAADDTADVALVVGGETFRAHRAVLAARSPVFKAALFGSMAEATAPSVALRDMDPAAFRAVLHFIYTDALPDDIDELAGFSPVDMFQHLLAAAERYELGGLKLLSTKKLLDNVTPENVAGIIVCAETYGCPELKKKCLDYLAREDEHFRKAATTQGYLRLLQDFPSLMDEIRATKNHAVGSLVCSDEFSAGGHLWRIECYPHGTKTAAKNGGEYVSLFVSLMSKSGSGAKAFFVADVLNGGGTPFERDEKIEDHGHQRRNGDNWGWHQFLNRADLEKNCVTGSGLVTFICGIAVLCRGGGGEQLAVPPQKIGEQLGLLLDSAEGSDVSFVVGGEKFAAHRAVLAARSPVFRAELFGGMSESTSSCITLKDIDAATFRALLRFIYTDDLPGDTGELDGSPIDTFLQHLLAMADRYALDRLKLMCAQRLLQDMTADSVADILACAETYNCPELKNRCIDFFAAENNFKKATFTYGFAVLLQKFPVIAAELKKRVGIYMANSNFVELELDYSATNDGRAIGDVVRSGVFSAGGHSWRIRCYPRGTKELEAESNGKYISIFLELVSKSKNIKAIFDVFLMGKSGQPSSSVATRCVQVYPPKSYTAWGWPQFAKLSYLKSSSHMVDGKVRIMCVVIVLRDNNVAMSVPPSDIAAHLGSLLDRGDGTDVSFLVDGETFPAHRAVLAARSPVFRAELLGPMAEATMSCVAVHDIEPATFRALLRFIYTDELSEDGIEIESSSSTTTMMVMTSELLQKLLAAADRYDLGRLKLMCAKKLWEMVSVDNVAMTLFYAEMHSCPELKTRCLDFFVADKNFKKVVLTAGRHGPCHPPSVPPLAHAIIQIQQCPPNARLHGVSFVVGGETFPAHRAVLAARSPVFRAELLGPMAEAKMSRITIHDVEPVTFRAMLRFIYTDELEEKDSMATDLLQNLVAVADRYDLSRLKLMCAQKLWEKVSVENVATMLIYAEMHGCPELKTSCLDFFVQEENFKVAVLNEGYAQLVQHFPSVIDEIKDRYISDSIPLAIAFWFAAPYAGMPDSGSLEIILDYEATNHCAILVDGETFPAHRAVLACPLAGVPGGAPWLHGGGEDVVYHSARHRACDLYFGGELNTTAMATDQLFQKLLAAADRYDLSRLKLMCAQKLREAVSVDTVAATLVHAEMHGCPELKSSCLDFFVQDKNFKEAVLTEGYGWGGRRARKEREKAGKGAEGDSHRAGRPMSLRGEGGGGEALSPSISLSWWSQLPTSSPTTPPVVSILTATLPSYYFCHTLDYAAANKNCAIGDIVRSDVFPAGGHAWRISKEDNGEYLSLFLELVRESTSNNVRAIFDAFLVEKDDEPSSTHADRGVHVHPTIGYTAWGWPQFVKRSDLESSSSSYVVDGKVRIMCVVIVIRDNTVPVPPSDIGAHLGGLLDRGEGTDVSFLVDGETFPAHRAVLAARSPVFRAELLGSMAESKMSSITLHDIEPLTFRALLRFIYTDKLPADDGGDQLKMAAMATDELFQKLLAAADRYDLSRLKLMCAQKLWEAVSVDTVATTLIHAEMHGCPELKSSCLDFFVQDKNFKETVLTEGYVQLVQRFPSIKDEIRGRTERKKGGGCLLAGRRARRGNHRAGKLASMRGEREEAGRPMNGTGRPARGRGGRRVGWGGWRACEEREKAGKRAEGDSHRAGRPMNGTGRSACARGEGEGGKRVEGDSHRCTEGEEAGRPSARRSWWPQLPASSPATPPVVSILTTATLPVTSILKGSFVLMLVPKSFESDHARVRGQQQPKVCQGLMAGNTATGDCQTGDGERRVRLREAWAFRRWRLEDRGGPGVPAASRPLGQAPSTRRAGEDTHYSATNAYAVGDMLTSDVFSAGGFTWSVDYYPRGYEKEGNNDIDAATFRALLRFIYTDDLPAADAGKLNHQGSSMGAFFQHLLAMADRYALDRLKLMCGQRLLHSMTSDSVAGILACAETYDCPELKNKCIDFFAVEENFRRAVFTDGFAMLVQKFPLIAAELKKRIVKPMAPASGFVELRLDYSATNASAIGDPINSDLFTAGGLTWRVNCYPRGDKADNNGDYISLYLELISKSKNIKAIFDAFMVDEHGNPSDGSNRLVQVYPPAGYPAWGWPRFVKRSNLSSVFVVDGKVRIMCVVVVLRDDDGDGDGNRVPLPSPGVTGGHLDGGLLPLPPPNIGVHLGGLLDSEDGADVTFVVVGGGGERFAAHRAVLAARSPVFRTELFGCKSESTSPSSSCITLQGIEPAIFRALLRFIYTDELPADAGKLHQGSSSTNVFFKHLLAMADRYALDRLKIMCGQRLLDNMTPDSVAAILVCAEMYNCPELKNKCIDFFAVEENFRKAVFTDGFALLMQKFPVIVAELKKRVEKLRSGPIDASSNMVSSGFIEYKFDYQQIHKLAIGERLPATTISTGEHNAKIMCYPHGFGDGNGEYISLFFVMLKQIDPKIKVIFEAFLIGKDGTPSSFHAKRTMQC</sequence>
<dbReference type="Gene3D" id="1.25.40.420">
    <property type="match status" value="4"/>
</dbReference>
<dbReference type="InterPro" id="IPR008974">
    <property type="entry name" value="TRAF-like"/>
</dbReference>
<feature type="domain" description="MATH" evidence="5">
    <location>
        <begin position="1428"/>
        <end position="1553"/>
    </location>
</feature>
<dbReference type="Pfam" id="PF22486">
    <property type="entry name" value="MATH_2"/>
    <property type="match status" value="4"/>
</dbReference>
<dbReference type="Gene3D" id="2.60.210.10">
    <property type="entry name" value="Apoptosis, Tumor Necrosis Factor Receptor Associated Protein 2, Chain A"/>
    <property type="match status" value="6"/>
</dbReference>
<dbReference type="PANTHER" id="PTHR26379">
    <property type="entry name" value="BTB/POZ AND MATH DOMAIN-CONTAINING PROTEIN 1"/>
    <property type="match status" value="1"/>
</dbReference>
<dbReference type="InterPro" id="IPR002083">
    <property type="entry name" value="MATH/TRAF_dom"/>
</dbReference>
<accession>A0A0D3H2B0</accession>
<dbReference type="SUPFAM" id="SSF54695">
    <property type="entry name" value="POZ domain"/>
    <property type="match status" value="7"/>
</dbReference>
<feature type="region of interest" description="Disordered" evidence="3">
    <location>
        <begin position="1974"/>
        <end position="1997"/>
    </location>
</feature>
<evidence type="ECO:0008006" key="8">
    <source>
        <dbReference type="Google" id="ProtNLM"/>
    </source>
</evidence>
<dbReference type="PROSITE" id="PS50097">
    <property type="entry name" value="BTB"/>
    <property type="match status" value="6"/>
</dbReference>
<evidence type="ECO:0000256" key="3">
    <source>
        <dbReference type="SAM" id="MobiDB-lite"/>
    </source>
</evidence>
<name>A0A0D3H2B0_9ORYZ</name>
<feature type="domain" description="BTB" evidence="4">
    <location>
        <begin position="179"/>
        <end position="246"/>
    </location>
</feature>
<dbReference type="Gene3D" id="3.30.710.10">
    <property type="entry name" value="Potassium Channel Kv1.1, Chain A"/>
    <property type="match status" value="8"/>
</dbReference>
<feature type="domain" description="BTB" evidence="4">
    <location>
        <begin position="497"/>
        <end position="564"/>
    </location>
</feature>
<feature type="region of interest" description="Disordered" evidence="3">
    <location>
        <begin position="1772"/>
        <end position="1805"/>
    </location>
</feature>
<evidence type="ECO:0000313" key="7">
    <source>
        <dbReference type="Proteomes" id="UP000026960"/>
    </source>
</evidence>